<dbReference type="EMBL" id="JARAWP010000026">
    <property type="protein sequence ID" value="MDX3023265.1"/>
    <property type="molecule type" value="Genomic_DNA"/>
</dbReference>
<evidence type="ECO:0000256" key="1">
    <source>
        <dbReference type="SAM" id="MobiDB-lite"/>
    </source>
</evidence>
<protein>
    <submittedName>
        <fullName evidence="2">Uncharacterized protein</fullName>
    </submittedName>
</protein>
<evidence type="ECO:0000313" key="4">
    <source>
        <dbReference type="Proteomes" id="UP001272987"/>
    </source>
</evidence>
<feature type="compositionally biased region" description="Pro residues" evidence="1">
    <location>
        <begin position="226"/>
        <end position="237"/>
    </location>
</feature>
<proteinExistence type="predicted"/>
<feature type="region of interest" description="Disordered" evidence="1">
    <location>
        <begin position="212"/>
        <end position="240"/>
    </location>
</feature>
<comment type="caution">
    <text evidence="2">The sequence shown here is derived from an EMBL/GenBank/DDBJ whole genome shotgun (WGS) entry which is preliminary data.</text>
</comment>
<sequence>MTTAIDDLLVQSLLLRDPRVPSDVVPYEEEYDDEAPAAGIPGDPCAARSLDALCEAALLHCTPDRLADFVTDQLPEPPVAWTLGCALHLAGLQSGARFWWQYAAGAGDRAAAYSLHLHHLAQGDPHAAALWRAQASAEDDFIGTDTDTATVLRVLSRLTEQAAPRAHTPAATAVMDFVRTAVAIGYDRHPGFEIPLPGPDFAVHLEIIAAATTPRRHPPARRHPLPNRPARPRPAPEPTLERLTVEVTSEDGTRLRYYLVQ</sequence>
<dbReference type="Proteomes" id="UP001272987">
    <property type="component" value="Unassembled WGS sequence"/>
</dbReference>
<dbReference type="Proteomes" id="UP001282288">
    <property type="component" value="Unassembled WGS sequence"/>
</dbReference>
<dbReference type="EMBL" id="JARAWC010000034">
    <property type="protein sequence ID" value="MDX2964764.1"/>
    <property type="molecule type" value="Genomic_DNA"/>
</dbReference>
<evidence type="ECO:0000313" key="3">
    <source>
        <dbReference type="EMBL" id="MDX3023265.1"/>
    </source>
</evidence>
<reference evidence="2 4" key="1">
    <citation type="journal article" date="2023" name="Microb. Genom.">
        <title>Mesoterricola silvestris gen. nov., sp. nov., Mesoterricola sediminis sp. nov., Geothrix oryzae sp. nov., Geothrix edaphica sp. nov., Geothrix rubra sp. nov., and Geothrix limicola sp. nov., six novel members of Acidobacteriota isolated from soils.</title>
        <authorList>
            <person name="Weisberg A.J."/>
            <person name="Pearce E."/>
            <person name="Kramer C.G."/>
            <person name="Chang J.H."/>
            <person name="Clarke C.R."/>
        </authorList>
    </citation>
    <scope>NUCLEOTIDE SEQUENCE</scope>
    <source>
        <strain evidence="3 4">NB05-1H</strain>
        <strain evidence="2">NRRL_B-16521</strain>
    </source>
</reference>
<feature type="compositionally biased region" description="Basic residues" evidence="1">
    <location>
        <begin position="214"/>
        <end position="225"/>
    </location>
</feature>
<evidence type="ECO:0000313" key="5">
    <source>
        <dbReference type="Proteomes" id="UP001282288"/>
    </source>
</evidence>
<dbReference type="AlphaFoldDB" id="A0AAP6BHE5"/>
<gene>
    <name evidence="2" type="ORF">PV399_34335</name>
    <name evidence="3" type="ORF">PV666_36115</name>
</gene>
<keyword evidence="4" id="KW-1185">Reference proteome</keyword>
<dbReference type="GeneID" id="69812976"/>
<evidence type="ECO:0000313" key="2">
    <source>
        <dbReference type="EMBL" id="MDX2964764.1"/>
    </source>
</evidence>
<organism evidence="2 5">
    <name type="scientific">Streptomyces acidiscabies</name>
    <dbReference type="NCBI Taxonomy" id="42234"/>
    <lineage>
        <taxon>Bacteria</taxon>
        <taxon>Bacillati</taxon>
        <taxon>Actinomycetota</taxon>
        <taxon>Actinomycetes</taxon>
        <taxon>Kitasatosporales</taxon>
        <taxon>Streptomycetaceae</taxon>
        <taxon>Streptomyces</taxon>
    </lineage>
</organism>
<dbReference type="RefSeq" id="WP_010357041.1">
    <property type="nucleotide sequence ID" value="NZ_CP122369.1"/>
</dbReference>
<accession>A0AAP6BHE5</accession>
<name>A0AAP6BHE5_9ACTN</name>